<feature type="transmembrane region" description="Helical" evidence="8">
    <location>
        <begin position="5"/>
        <end position="23"/>
    </location>
</feature>
<comment type="caution">
    <text evidence="10">The sequence shown here is derived from an EMBL/GenBank/DDBJ whole genome shotgun (WGS) entry which is preliminary data.</text>
</comment>
<dbReference type="EMBL" id="LBTI01000043">
    <property type="protein sequence ID" value="KKQ36646.1"/>
    <property type="molecule type" value="Genomic_DNA"/>
</dbReference>
<dbReference type="AlphaFoldDB" id="A0A0G0K7S9"/>
<evidence type="ECO:0000313" key="10">
    <source>
        <dbReference type="EMBL" id="KKQ36646.1"/>
    </source>
</evidence>
<dbReference type="InterPro" id="IPR006667">
    <property type="entry name" value="SLC41_membr_dom"/>
</dbReference>
<dbReference type="PANTHER" id="PTHR41394">
    <property type="entry name" value="MAGNESIUM TRANSPORTER MGTE"/>
    <property type="match status" value="1"/>
</dbReference>
<dbReference type="PANTHER" id="PTHR41394:SF5">
    <property type="entry name" value="SLC41A_MGTE INTEGRAL MEMBRANE DOMAIN-CONTAINING PROTEIN"/>
    <property type="match status" value="1"/>
</dbReference>
<keyword evidence="4 8" id="KW-0812">Transmembrane</keyword>
<name>A0A0G0K7S9_9BACT</name>
<evidence type="ECO:0000256" key="1">
    <source>
        <dbReference type="ARBA" id="ARBA00004141"/>
    </source>
</evidence>
<dbReference type="SUPFAM" id="SSF161093">
    <property type="entry name" value="MgtE membrane domain-like"/>
    <property type="match status" value="1"/>
</dbReference>
<evidence type="ECO:0000256" key="5">
    <source>
        <dbReference type="ARBA" id="ARBA00022842"/>
    </source>
</evidence>
<keyword evidence="7 8" id="KW-0472">Membrane</keyword>
<accession>A0A0G0K7S9</accession>
<evidence type="ECO:0000259" key="9">
    <source>
        <dbReference type="Pfam" id="PF01769"/>
    </source>
</evidence>
<evidence type="ECO:0000256" key="8">
    <source>
        <dbReference type="SAM" id="Phobius"/>
    </source>
</evidence>
<evidence type="ECO:0000256" key="4">
    <source>
        <dbReference type="ARBA" id="ARBA00022692"/>
    </source>
</evidence>
<protein>
    <submittedName>
        <fullName evidence="10">Magnesium transporter MgtE</fullName>
    </submittedName>
</protein>
<evidence type="ECO:0000256" key="7">
    <source>
        <dbReference type="ARBA" id="ARBA00023136"/>
    </source>
</evidence>
<proteinExistence type="inferred from homology"/>
<comment type="subcellular location">
    <subcellularLocation>
        <location evidence="1">Membrane</location>
        <topology evidence="1">Multi-pass membrane protein</topology>
    </subcellularLocation>
</comment>
<evidence type="ECO:0000313" key="11">
    <source>
        <dbReference type="Proteomes" id="UP000034591"/>
    </source>
</evidence>
<organism evidence="10 11">
    <name type="scientific">Candidatus Woesebacteria bacterium GW2011_GWA1_37_7</name>
    <dbReference type="NCBI Taxonomy" id="1618545"/>
    <lineage>
        <taxon>Bacteria</taxon>
        <taxon>Candidatus Woeseibacteriota</taxon>
    </lineage>
</organism>
<gene>
    <name evidence="10" type="ORF">US53_C0043G0001</name>
</gene>
<dbReference type="Pfam" id="PF01769">
    <property type="entry name" value="MgtE"/>
    <property type="match status" value="1"/>
</dbReference>
<sequence length="88" mass="9635">ITTTFIALILSLLLFIIILVFQVDFWVGVVLAISLFFSTLSSVITGLILPRFFQKIKLDPADASGPVGTIIQDILSVTIYFFIASALL</sequence>
<dbReference type="GO" id="GO:0016020">
    <property type="term" value="C:membrane"/>
    <property type="evidence" value="ECO:0007669"/>
    <property type="project" value="UniProtKB-SubCell"/>
</dbReference>
<keyword evidence="5" id="KW-0460">Magnesium</keyword>
<evidence type="ECO:0000256" key="2">
    <source>
        <dbReference type="ARBA" id="ARBA00009749"/>
    </source>
</evidence>
<dbReference type="InterPro" id="IPR036739">
    <property type="entry name" value="SLC41_membr_dom_sf"/>
</dbReference>
<feature type="domain" description="SLC41A/MgtE integral membrane" evidence="9">
    <location>
        <begin position="4"/>
        <end position="83"/>
    </location>
</feature>
<feature type="transmembrane region" description="Helical" evidence="8">
    <location>
        <begin position="29"/>
        <end position="49"/>
    </location>
</feature>
<feature type="non-terminal residue" evidence="10">
    <location>
        <position position="1"/>
    </location>
</feature>
<dbReference type="Proteomes" id="UP000034591">
    <property type="component" value="Unassembled WGS sequence"/>
</dbReference>
<keyword evidence="3" id="KW-0813">Transport</keyword>
<evidence type="ECO:0000256" key="3">
    <source>
        <dbReference type="ARBA" id="ARBA00022448"/>
    </source>
</evidence>
<reference evidence="10 11" key="1">
    <citation type="journal article" date="2015" name="Nature">
        <title>rRNA introns, odd ribosomes, and small enigmatic genomes across a large radiation of phyla.</title>
        <authorList>
            <person name="Brown C.T."/>
            <person name="Hug L.A."/>
            <person name="Thomas B.C."/>
            <person name="Sharon I."/>
            <person name="Castelle C.J."/>
            <person name="Singh A."/>
            <person name="Wilkins M.J."/>
            <person name="Williams K.H."/>
            <person name="Banfield J.F."/>
        </authorList>
    </citation>
    <scope>NUCLEOTIDE SEQUENCE [LARGE SCALE GENOMIC DNA]</scope>
</reference>
<evidence type="ECO:0000256" key="6">
    <source>
        <dbReference type="ARBA" id="ARBA00022989"/>
    </source>
</evidence>
<dbReference type="Gene3D" id="1.10.357.20">
    <property type="entry name" value="SLC41 divalent cation transporters, integral membrane domain"/>
    <property type="match status" value="1"/>
</dbReference>
<feature type="transmembrane region" description="Helical" evidence="8">
    <location>
        <begin position="70"/>
        <end position="87"/>
    </location>
</feature>
<comment type="similarity">
    <text evidence="2">Belongs to the SLC41A transporter family.</text>
</comment>
<dbReference type="GO" id="GO:0008324">
    <property type="term" value="F:monoatomic cation transmembrane transporter activity"/>
    <property type="evidence" value="ECO:0007669"/>
    <property type="project" value="InterPro"/>
</dbReference>
<dbReference type="STRING" id="1618545.US53_C0043G0001"/>
<keyword evidence="6 8" id="KW-1133">Transmembrane helix</keyword>